<sequence length="373" mass="41820">MSGQGRFTQSRALGWLQRIEAFLRGRGKITHDAQSRSFVNTELEAEHLFVLVHGISGAASQMFEIGSLIAKTHDRVYVHYATSNDLIALTMDGIDIGGERLACEVLNICQRLMNIRYISFIAHSMGGLYARYCIGRLYEQNFFQYIRPINFITLATPHVGSRRPLDTVVGIINNIICRCILSTTGRQLILLDHEESPLLLQMTELDGPHMKGLSLFTVRVAYANITGDFAVKYGTSAITSSMPSPDLFVSSAHGRFPHVIMCEDVPPRVPVVVGAKEVTVSEALADNMNTEVLPQNTQEKKVTHYEDMGTTDPKQQLVVQMLRSLQTMSWRKVTVRLDSRFLSHIRIIQTLPSWRGTTHDVAQHLVENLILCP</sequence>
<dbReference type="InterPro" id="IPR044294">
    <property type="entry name" value="Lipase-like"/>
</dbReference>
<dbReference type="InterPro" id="IPR029058">
    <property type="entry name" value="AB_hydrolase_fold"/>
</dbReference>
<accession>A0A2P6MZY0</accession>
<comment type="caution">
    <text evidence="2">The sequence shown here is derived from an EMBL/GenBank/DDBJ whole genome shotgun (WGS) entry which is preliminary data.</text>
</comment>
<name>A0A2P6MZY0_9EUKA</name>
<proteinExistence type="predicted"/>
<protein>
    <submittedName>
        <fullName evidence="2">Lipid particle protein</fullName>
    </submittedName>
</protein>
<dbReference type="EMBL" id="MDYQ01000271">
    <property type="protein sequence ID" value="PRP77257.1"/>
    <property type="molecule type" value="Genomic_DNA"/>
</dbReference>
<evidence type="ECO:0000313" key="3">
    <source>
        <dbReference type="Proteomes" id="UP000241769"/>
    </source>
</evidence>
<dbReference type="InterPro" id="IPR007751">
    <property type="entry name" value="DUF676_lipase-like"/>
</dbReference>
<organism evidence="2 3">
    <name type="scientific">Planoprotostelium fungivorum</name>
    <dbReference type="NCBI Taxonomy" id="1890364"/>
    <lineage>
        <taxon>Eukaryota</taxon>
        <taxon>Amoebozoa</taxon>
        <taxon>Evosea</taxon>
        <taxon>Variosea</taxon>
        <taxon>Cavosteliida</taxon>
        <taxon>Cavosteliaceae</taxon>
        <taxon>Planoprotostelium</taxon>
    </lineage>
</organism>
<dbReference type="Pfam" id="PF05057">
    <property type="entry name" value="DUF676"/>
    <property type="match status" value="1"/>
</dbReference>
<dbReference type="Proteomes" id="UP000241769">
    <property type="component" value="Unassembled WGS sequence"/>
</dbReference>
<dbReference type="InParanoid" id="A0A2P6MZY0"/>
<keyword evidence="3" id="KW-1185">Reference proteome</keyword>
<gene>
    <name evidence="2" type="ORF">PROFUN_14469</name>
</gene>
<dbReference type="SUPFAM" id="SSF53474">
    <property type="entry name" value="alpha/beta-Hydrolases"/>
    <property type="match status" value="1"/>
</dbReference>
<dbReference type="OrthoDB" id="273452at2759"/>
<dbReference type="Gene3D" id="3.40.50.1820">
    <property type="entry name" value="alpha/beta hydrolase"/>
    <property type="match status" value="1"/>
</dbReference>
<feature type="domain" description="DUF676" evidence="1">
    <location>
        <begin position="44"/>
        <end position="235"/>
    </location>
</feature>
<reference evidence="2 3" key="1">
    <citation type="journal article" date="2018" name="Genome Biol. Evol.">
        <title>Multiple Roots of Fruiting Body Formation in Amoebozoa.</title>
        <authorList>
            <person name="Hillmann F."/>
            <person name="Forbes G."/>
            <person name="Novohradska S."/>
            <person name="Ferling I."/>
            <person name="Riege K."/>
            <person name="Groth M."/>
            <person name="Westermann M."/>
            <person name="Marz M."/>
            <person name="Spaller T."/>
            <person name="Winckler T."/>
            <person name="Schaap P."/>
            <person name="Glockner G."/>
        </authorList>
    </citation>
    <scope>NUCLEOTIDE SEQUENCE [LARGE SCALE GENOMIC DNA]</scope>
    <source>
        <strain evidence="2 3">Jena</strain>
    </source>
</reference>
<dbReference type="PANTHER" id="PTHR12482">
    <property type="entry name" value="LIPASE ROG1-RELATED-RELATED"/>
    <property type="match status" value="1"/>
</dbReference>
<evidence type="ECO:0000313" key="2">
    <source>
        <dbReference type="EMBL" id="PRP77257.1"/>
    </source>
</evidence>
<evidence type="ECO:0000259" key="1">
    <source>
        <dbReference type="Pfam" id="PF05057"/>
    </source>
</evidence>
<dbReference type="AlphaFoldDB" id="A0A2P6MZY0"/>
<dbReference type="PANTHER" id="PTHR12482:SF62">
    <property type="entry name" value="LIPASE ROG1-RELATED"/>
    <property type="match status" value="1"/>
</dbReference>